<evidence type="ECO:0000259" key="3">
    <source>
        <dbReference type="Pfam" id="PF06812"/>
    </source>
</evidence>
<accession>A0A1I0FSW4</accession>
<keyword evidence="2" id="KW-0812">Transmembrane</keyword>
<feature type="region of interest" description="Disordered" evidence="1">
    <location>
        <begin position="181"/>
        <end position="201"/>
    </location>
</feature>
<reference evidence="5" key="1">
    <citation type="submission" date="2016-10" db="EMBL/GenBank/DDBJ databases">
        <authorList>
            <person name="Varghese N."/>
            <person name="Submissions S."/>
        </authorList>
    </citation>
    <scope>NUCLEOTIDE SEQUENCE [LARGE SCALE GENOMIC DNA]</scope>
    <source>
        <strain evidence="5">DSM 18579</strain>
    </source>
</reference>
<evidence type="ECO:0000313" key="5">
    <source>
        <dbReference type="Proteomes" id="UP000242642"/>
    </source>
</evidence>
<dbReference type="PANTHER" id="PTHR37024:SF5">
    <property type="entry name" value="IMPA N-TERMINAL DOMAIN-CONTAINING PROTEIN"/>
    <property type="match status" value="1"/>
</dbReference>
<gene>
    <name evidence="4" type="ORF">SAMN02583745_02885</name>
</gene>
<dbReference type="OrthoDB" id="5579595at2"/>
<dbReference type="Pfam" id="PF06812">
    <property type="entry name" value="ImpA_N"/>
    <property type="match status" value="1"/>
</dbReference>
<evidence type="ECO:0000313" key="4">
    <source>
        <dbReference type="EMBL" id="SET61522.1"/>
    </source>
</evidence>
<name>A0A1I0FSW4_9GAMM</name>
<keyword evidence="2" id="KW-1133">Transmembrane helix</keyword>
<dbReference type="EMBL" id="FOHV01000048">
    <property type="protein sequence ID" value="SET61522.1"/>
    <property type="molecule type" value="Genomic_DNA"/>
</dbReference>
<proteinExistence type="predicted"/>
<keyword evidence="2" id="KW-0472">Membrane</keyword>
<protein>
    <submittedName>
        <fullName evidence="4">Type VI secretion system protein VasL</fullName>
    </submittedName>
</protein>
<dbReference type="STRING" id="1123402.SAMN02583745_02885"/>
<organism evidence="4 5">
    <name type="scientific">Thorsellia anophelis DSM 18579</name>
    <dbReference type="NCBI Taxonomy" id="1123402"/>
    <lineage>
        <taxon>Bacteria</taxon>
        <taxon>Pseudomonadati</taxon>
        <taxon>Pseudomonadota</taxon>
        <taxon>Gammaproteobacteria</taxon>
        <taxon>Enterobacterales</taxon>
        <taxon>Thorselliaceae</taxon>
        <taxon>Thorsellia</taxon>
    </lineage>
</organism>
<feature type="transmembrane region" description="Helical" evidence="2">
    <location>
        <begin position="257"/>
        <end position="278"/>
    </location>
</feature>
<evidence type="ECO:0000256" key="1">
    <source>
        <dbReference type="SAM" id="MobiDB-lite"/>
    </source>
</evidence>
<dbReference type="Proteomes" id="UP000242642">
    <property type="component" value="Unassembled WGS sequence"/>
</dbReference>
<keyword evidence="5" id="KW-1185">Reference proteome</keyword>
<sequence length="356" mass="40441">MKLNSAIEIRTGSDPRQRTEFIQLRDEIQKLTHPARPDINWGKVEQLSLTLFRQHGVELQTAAYYTLARTENLGLIGLEEGLAIIVRLSSQQWSVLWPQPTHARVEILAWLAERLHQVLRTLAIYYADIAVVYRLEALLAELCETLERLELKHLSKLDSLRLFMHNVAKRLEQIDGTELQQTYSSGTTPTSNDQNSAITNPTSTDSVNEQLVYIAKTDDELLFSPTLNVIVPDNVQIIEPSKPELKPGFFSRMRTPILTFIMGILIGGYGLTLAKPYWNAYQLLPLKTAILNSSTLPSSKLTSEQLELMAILPLEKREMILANIQKQHFSQSEVYLTKLNQASPLWLLQQGDTLLR</sequence>
<dbReference type="AlphaFoldDB" id="A0A1I0FSW4"/>
<evidence type="ECO:0000256" key="2">
    <source>
        <dbReference type="SAM" id="Phobius"/>
    </source>
</evidence>
<dbReference type="RefSeq" id="WP_093322603.1">
    <property type="nucleotide sequence ID" value="NZ_FOHV01000048.1"/>
</dbReference>
<dbReference type="InterPro" id="IPR010657">
    <property type="entry name" value="ImpA_N"/>
</dbReference>
<feature type="domain" description="ImpA N-terminal" evidence="3">
    <location>
        <begin position="11"/>
        <end position="112"/>
    </location>
</feature>
<dbReference type="PANTHER" id="PTHR37024">
    <property type="entry name" value="TYPE VI SECRETION SYSTEM DUF2094 AND IMPA-RELATED DOMAIN PROTEIN"/>
    <property type="match status" value="1"/>
</dbReference>